<dbReference type="GO" id="GO:0005524">
    <property type="term" value="F:ATP binding"/>
    <property type="evidence" value="ECO:0007669"/>
    <property type="project" value="UniProtKB-KW"/>
</dbReference>
<comment type="caution">
    <text evidence="2">The sequence shown here is derived from an EMBL/GenBank/DDBJ whole genome shotgun (WGS) entry which is preliminary data.</text>
</comment>
<gene>
    <name evidence="2" type="ORF">MKC95_20225</name>
</gene>
<dbReference type="AlphaFoldDB" id="A0AAP2URC9"/>
<protein>
    <submittedName>
        <fullName evidence="2">ATP-binding protein</fullName>
    </submittedName>
</protein>
<feature type="domain" description="AAA-ATPase-like" evidence="1">
    <location>
        <begin position="5"/>
        <end position="227"/>
    </location>
</feature>
<reference evidence="2" key="1">
    <citation type="journal article" date="2022" name="Clin. Infect. Dis.">
        <title>Association between Clostridium innocuum and antibiotic-associated diarrhea in adults and children: A cross-sectional study and comparative genomics analysis.</title>
        <authorList>
            <person name="Cherny K.E."/>
            <person name="Muscat E.B."/>
            <person name="Balaji A."/>
            <person name="Mukherjee J."/>
            <person name="Ozer E.A."/>
            <person name="Angarone M.P."/>
            <person name="Hauser A.R."/>
            <person name="Sichel J.S."/>
            <person name="Amponsah E."/>
            <person name="Kociolek L.K."/>
        </authorList>
    </citation>
    <scope>NUCLEOTIDE SEQUENCE</scope>
    <source>
        <strain evidence="2">NU1-AC-029v</strain>
    </source>
</reference>
<proteinExistence type="predicted"/>
<keyword evidence="2" id="KW-0067">ATP-binding</keyword>
<dbReference type="Pfam" id="PF08011">
    <property type="entry name" value="PDDEXK_9"/>
    <property type="match status" value="1"/>
</dbReference>
<evidence type="ECO:0000259" key="1">
    <source>
        <dbReference type="Pfam" id="PF09820"/>
    </source>
</evidence>
<name>A0AAP2URC9_CLOIN</name>
<dbReference type="InterPro" id="IPR018631">
    <property type="entry name" value="AAA-ATPase-like_dom"/>
</dbReference>
<evidence type="ECO:0000313" key="2">
    <source>
        <dbReference type="EMBL" id="MCR0235096.1"/>
    </source>
</evidence>
<dbReference type="PANTHER" id="PTHR34825">
    <property type="entry name" value="CONSERVED PROTEIN, WITH A WEAK D-GALACTARATE DEHYDRATASE/ALTRONATE HYDROLASE DOMAIN"/>
    <property type="match status" value="1"/>
</dbReference>
<evidence type="ECO:0000313" key="3">
    <source>
        <dbReference type="Proteomes" id="UP001203972"/>
    </source>
</evidence>
<dbReference type="Proteomes" id="UP001203972">
    <property type="component" value="Unassembled WGS sequence"/>
</dbReference>
<dbReference type="InterPro" id="IPR012547">
    <property type="entry name" value="PDDEXK_9"/>
</dbReference>
<dbReference type="RefSeq" id="WP_008817579.1">
    <property type="nucleotide sequence ID" value="NZ_AP025565.1"/>
</dbReference>
<dbReference type="EMBL" id="JAKTMA010000050">
    <property type="protein sequence ID" value="MCR0235096.1"/>
    <property type="molecule type" value="Genomic_DNA"/>
</dbReference>
<dbReference type="Pfam" id="PF09820">
    <property type="entry name" value="AAA-ATPase_like"/>
    <property type="match status" value="1"/>
</dbReference>
<dbReference type="PANTHER" id="PTHR34825:SF1">
    <property type="entry name" value="AAA-ATPASE-LIKE DOMAIN-CONTAINING PROTEIN"/>
    <property type="match status" value="1"/>
</dbReference>
<accession>A0AAP2URC9</accession>
<keyword evidence="2" id="KW-0547">Nucleotide-binding</keyword>
<sequence>MKHIPIGIESFKELIDGEYYYVDKTLFIKDVCKEKVALYTRPRRFGKTLNMNMLYYFFSLKQKENAYLFDGLHITKDAEILRYQNQYPVIFITLKDMKQVSFENQKAMFAILIQEIVRNNKELLDSEEVSTFDKEQLVAYSRRTQSDVDLQNALKFLCVCLKQHYHKNVILLIDEYDVPLQSAYLNGYYDEMADFLSGIFSAALKTNDALEKGILTGCLRIAKESIFTGLNNFNVYSITEEPSSTCFGFTPEETLKLLEYYHLKSYGQTVKEWYDGYLFGNKEIYNPWSVLKYVLKILQGNDVPESFWANTSGNDIIYQYIQKADSQMRTDFDTLTSGGRITQTVRYELTYREMDQINNIYSFLLFTGYLKAIACVDKDKAVYQLMIPNKEINRIYTLIFEEWFQEQVKAKSRTLVDAFMKEDVETANEVLNTILFKSISYFDYDEKFYHGMLVGMLSDYQIVSNQETGNGRSDIMVLPAYKKKRGLVLEVKVATKEKDIEITAQRACHQIREMNYIDGLQERGYTDIIGYGIAFYKKTCVIMLAK</sequence>
<organism evidence="2 3">
    <name type="scientific">Clostridium innocuum</name>
    <dbReference type="NCBI Taxonomy" id="1522"/>
    <lineage>
        <taxon>Bacteria</taxon>
        <taxon>Bacillati</taxon>
        <taxon>Bacillota</taxon>
        <taxon>Clostridia</taxon>
        <taxon>Eubacteriales</taxon>
        <taxon>Clostridiaceae</taxon>
        <taxon>Clostridium</taxon>
    </lineage>
</organism>